<sequence length="158" mass="18286">MVNLEPCDVIFVRKRKRPSLFAWLVCWITKSPYSHVAYYVDGTLLFEANANRSAGFADLSDLTEYDVKRLKLPLETRRAILNRIIATEGAGYGWGEIAALFLRLKFGINVFYDDRQRYICSEEIVRATYEETGLRIVDQITFDVSPADLWRSDYLTEV</sequence>
<evidence type="ECO:0000313" key="2">
    <source>
        <dbReference type="Proteomes" id="UP000618579"/>
    </source>
</evidence>
<dbReference type="Proteomes" id="UP000618579">
    <property type="component" value="Unassembled WGS sequence"/>
</dbReference>
<dbReference type="InterPro" id="IPR038765">
    <property type="entry name" value="Papain-like_cys_pep_sf"/>
</dbReference>
<protein>
    <recommendedName>
        <fullName evidence="3">Permuted papain-like amidase YaeF/Yiix C92 family enzyme</fullName>
    </recommendedName>
</protein>
<evidence type="ECO:0008006" key="3">
    <source>
        <dbReference type="Google" id="ProtNLM"/>
    </source>
</evidence>
<accession>A0ABX1ZF50</accession>
<dbReference type="EMBL" id="WHNZ01000004">
    <property type="protein sequence ID" value="NOU98495.1"/>
    <property type="molecule type" value="Genomic_DNA"/>
</dbReference>
<evidence type="ECO:0000313" key="1">
    <source>
        <dbReference type="EMBL" id="NOU98495.1"/>
    </source>
</evidence>
<dbReference type="RefSeq" id="WP_171681382.1">
    <property type="nucleotide sequence ID" value="NZ_WHNZ01000004.1"/>
</dbReference>
<gene>
    <name evidence="1" type="ORF">GC097_00445</name>
</gene>
<name>A0ABX1ZF50_9BACL</name>
<proteinExistence type="predicted"/>
<organism evidence="1 2">
    <name type="scientific">Paenibacillus planticolens</name>
    <dbReference type="NCBI Taxonomy" id="2654976"/>
    <lineage>
        <taxon>Bacteria</taxon>
        <taxon>Bacillati</taxon>
        <taxon>Bacillota</taxon>
        <taxon>Bacilli</taxon>
        <taxon>Bacillales</taxon>
        <taxon>Paenibacillaceae</taxon>
        <taxon>Paenibacillus</taxon>
    </lineage>
</organism>
<reference evidence="1 2" key="1">
    <citation type="submission" date="2019-10" db="EMBL/GenBank/DDBJ databases">
        <title>Description of Paenibacillus pedi sp. nov.</title>
        <authorList>
            <person name="Carlier A."/>
            <person name="Qi S."/>
        </authorList>
    </citation>
    <scope>NUCLEOTIDE SEQUENCE [LARGE SCALE GENOMIC DNA]</scope>
    <source>
        <strain evidence="1 2">LMG 31457</strain>
    </source>
</reference>
<keyword evidence="2" id="KW-1185">Reference proteome</keyword>
<comment type="caution">
    <text evidence="1">The sequence shown here is derived from an EMBL/GenBank/DDBJ whole genome shotgun (WGS) entry which is preliminary data.</text>
</comment>
<dbReference type="SUPFAM" id="SSF54001">
    <property type="entry name" value="Cysteine proteinases"/>
    <property type="match status" value="1"/>
</dbReference>
<dbReference type="Gene3D" id="3.90.1720.10">
    <property type="entry name" value="endopeptidase domain like (from Nostoc punctiforme)"/>
    <property type="match status" value="1"/>
</dbReference>